<dbReference type="Proteomes" id="UP001189663">
    <property type="component" value="Unassembled WGS sequence"/>
</dbReference>
<organism evidence="1 2">
    <name type="scientific">Ralstonia holmesii</name>
    <dbReference type="NCBI Taxonomy" id="3058602"/>
    <lineage>
        <taxon>Bacteria</taxon>
        <taxon>Pseudomonadati</taxon>
        <taxon>Pseudomonadota</taxon>
        <taxon>Betaproteobacteria</taxon>
        <taxon>Burkholderiales</taxon>
        <taxon>Burkholderiaceae</taxon>
        <taxon>Ralstonia</taxon>
    </lineage>
</organism>
<dbReference type="EMBL" id="CATZAT010000004">
    <property type="protein sequence ID" value="CAJ0791637.1"/>
    <property type="molecule type" value="Genomic_DNA"/>
</dbReference>
<dbReference type="AlphaFoldDB" id="A0ABC8QGQ2"/>
<reference evidence="1 2" key="1">
    <citation type="submission" date="2023-07" db="EMBL/GenBank/DDBJ databases">
        <authorList>
            <person name="Peeters C."/>
        </authorList>
    </citation>
    <scope>NUCLEOTIDE SEQUENCE [LARGE SCALE GENOMIC DNA]</scope>
    <source>
        <strain evidence="1 2">LMG 18096</strain>
    </source>
</reference>
<protein>
    <submittedName>
        <fullName evidence="1">Uncharacterized protein</fullName>
    </submittedName>
</protein>
<keyword evidence="2" id="KW-1185">Reference proteome</keyword>
<sequence>MEIHFHYPQPSVVCNVTEWTCRPLDSCVADERIDAAMALQNLTNQLLNLALVGYIASNTERIQAALTQASRRLRTGCLIQT</sequence>
<evidence type="ECO:0000313" key="2">
    <source>
        <dbReference type="Proteomes" id="UP001189663"/>
    </source>
</evidence>
<gene>
    <name evidence="1" type="ORF">LMG18096_02568</name>
</gene>
<evidence type="ECO:0000313" key="1">
    <source>
        <dbReference type="EMBL" id="CAJ0791637.1"/>
    </source>
</evidence>
<name>A0ABC8QGQ2_9RALS</name>
<proteinExistence type="predicted"/>
<comment type="caution">
    <text evidence="1">The sequence shown here is derived from an EMBL/GenBank/DDBJ whole genome shotgun (WGS) entry which is preliminary data.</text>
</comment>
<accession>A0ABC8QGQ2</accession>